<proteinExistence type="predicted"/>
<name>A0ABV4GBK8_9BRAD</name>
<accession>A0ABV4GBK8</accession>
<dbReference type="Proteomes" id="UP001565474">
    <property type="component" value="Unassembled WGS sequence"/>
</dbReference>
<protein>
    <recommendedName>
        <fullName evidence="3">JAB domain-containing protein</fullName>
    </recommendedName>
</protein>
<dbReference type="RefSeq" id="WP_036043720.1">
    <property type="nucleotide sequence ID" value="NZ_JBGBYD010000002.1"/>
</dbReference>
<dbReference type="SUPFAM" id="SSF102712">
    <property type="entry name" value="JAB1/MPN domain"/>
    <property type="match status" value="1"/>
</dbReference>
<sequence>MSKVFCKRQHIEETLKHLQEAGQRGNECVVLWFGRESPMGIEIEAVCRPAQVAGADIFRIPPPAMREIIGILAQHGWMIAAQVHSHPHEAFHSLADDKWAIVRHENALSLVVPYFAARTTAFSFMQDQKTFKLSVGNRWEELAAWEIGKWLQIS</sequence>
<dbReference type="EMBL" id="JBGBZN010000002">
    <property type="protein sequence ID" value="MEY9469315.1"/>
    <property type="molecule type" value="Genomic_DNA"/>
</dbReference>
<dbReference type="Gene3D" id="3.40.140.10">
    <property type="entry name" value="Cytidine Deaminase, domain 2"/>
    <property type="match status" value="1"/>
</dbReference>
<reference evidence="1 2" key="1">
    <citation type="submission" date="2024-07" db="EMBL/GenBank/DDBJ databases">
        <title>Genomic Encyclopedia of Type Strains, Phase V (KMG-V): Genome sequencing to study the core and pangenomes of soil and plant-associated prokaryotes.</title>
        <authorList>
            <person name="Whitman W."/>
        </authorList>
    </citation>
    <scope>NUCLEOTIDE SEQUENCE [LARGE SCALE GENOMIC DNA]</scope>
    <source>
        <strain evidence="1 2">USDA 222</strain>
    </source>
</reference>
<evidence type="ECO:0000313" key="2">
    <source>
        <dbReference type="Proteomes" id="UP001565474"/>
    </source>
</evidence>
<evidence type="ECO:0008006" key="3">
    <source>
        <dbReference type="Google" id="ProtNLM"/>
    </source>
</evidence>
<gene>
    <name evidence="1" type="ORF">ABH992_001714</name>
</gene>
<organism evidence="1 2">
    <name type="scientific">Bradyrhizobium yuanmingense</name>
    <dbReference type="NCBI Taxonomy" id="108015"/>
    <lineage>
        <taxon>Bacteria</taxon>
        <taxon>Pseudomonadati</taxon>
        <taxon>Pseudomonadota</taxon>
        <taxon>Alphaproteobacteria</taxon>
        <taxon>Hyphomicrobiales</taxon>
        <taxon>Nitrobacteraceae</taxon>
        <taxon>Bradyrhizobium</taxon>
    </lineage>
</organism>
<comment type="caution">
    <text evidence="1">The sequence shown here is derived from an EMBL/GenBank/DDBJ whole genome shotgun (WGS) entry which is preliminary data.</text>
</comment>
<evidence type="ECO:0000313" key="1">
    <source>
        <dbReference type="EMBL" id="MEY9469315.1"/>
    </source>
</evidence>
<keyword evidence="2" id="KW-1185">Reference proteome</keyword>